<accession>A0AC61S079</accession>
<keyword evidence="2" id="KW-1185">Reference proteome</keyword>
<dbReference type="Proteomes" id="UP000304953">
    <property type="component" value="Unassembled WGS sequence"/>
</dbReference>
<organism evidence="1 2">
    <name type="scientific">Petralouisia muris</name>
    <dbReference type="NCBI Taxonomy" id="3032872"/>
    <lineage>
        <taxon>Bacteria</taxon>
        <taxon>Bacillati</taxon>
        <taxon>Bacillota</taxon>
        <taxon>Clostridia</taxon>
        <taxon>Lachnospirales</taxon>
        <taxon>Lachnospiraceae</taxon>
        <taxon>Petralouisia</taxon>
    </lineage>
</organism>
<proteinExistence type="predicted"/>
<comment type="caution">
    <text evidence="1">The sequence shown here is derived from an EMBL/GenBank/DDBJ whole genome shotgun (WGS) entry which is preliminary data.</text>
</comment>
<sequence>MVKSERRHRMKYAAAAAAVFAGDFFLKEHVEQRRGWNEETELLGGRIVWKKYHNRGAALNCMEKRPGLVKKISGMMLLILGILWFFFFRKKENPAVLLGLSLVLGGGGSNYYDRLRRGYVVDYFSFRTPWKWLNQIIFNISDLCIFLGLFMAVLAESRRSV</sequence>
<evidence type="ECO:0000313" key="1">
    <source>
        <dbReference type="EMBL" id="TGY97344.1"/>
    </source>
</evidence>
<dbReference type="EMBL" id="SRYA01000008">
    <property type="protein sequence ID" value="TGY97344.1"/>
    <property type="molecule type" value="Genomic_DNA"/>
</dbReference>
<reference evidence="1" key="1">
    <citation type="submission" date="2019-04" db="EMBL/GenBank/DDBJ databases">
        <title>Microbes associate with the intestines of laboratory mice.</title>
        <authorList>
            <person name="Navarre W."/>
            <person name="Wong E."/>
            <person name="Huang K."/>
            <person name="Tropini C."/>
            <person name="Ng K."/>
            <person name="Yu B."/>
        </authorList>
    </citation>
    <scope>NUCLEOTIDE SEQUENCE</scope>
    <source>
        <strain evidence="1">NM01_1-7b</strain>
    </source>
</reference>
<evidence type="ECO:0000313" key="2">
    <source>
        <dbReference type="Proteomes" id="UP000304953"/>
    </source>
</evidence>
<protein>
    <submittedName>
        <fullName evidence="1">Signal peptidase II</fullName>
    </submittedName>
</protein>
<gene>
    <name evidence="1" type="ORF">E5329_05395</name>
</gene>
<name>A0AC61S079_9FIRM</name>